<feature type="compositionally biased region" description="Basic and acidic residues" evidence="6">
    <location>
        <begin position="17"/>
        <end position="30"/>
    </location>
</feature>
<dbReference type="InterPro" id="IPR020806">
    <property type="entry name" value="PKS_PP-bd"/>
</dbReference>
<dbReference type="PROSITE" id="PS00455">
    <property type="entry name" value="AMP_BINDING"/>
    <property type="match status" value="2"/>
</dbReference>
<evidence type="ECO:0000256" key="1">
    <source>
        <dbReference type="ARBA" id="ARBA00004924"/>
    </source>
</evidence>
<dbReference type="InterPro" id="IPR009081">
    <property type="entry name" value="PP-bd_ACP"/>
</dbReference>
<dbReference type="Gene3D" id="3.30.559.10">
    <property type="entry name" value="Chloramphenicol acetyltransferase-like domain"/>
    <property type="match status" value="3"/>
</dbReference>
<reference evidence="9" key="1">
    <citation type="journal article" date="2019" name="Int. J. Syst. Evol. Microbiol.">
        <title>The Global Catalogue of Microorganisms (GCM) 10K type strain sequencing project: providing services to taxonomists for standard genome sequencing and annotation.</title>
        <authorList>
            <consortium name="The Broad Institute Genomics Platform"/>
            <consortium name="The Broad Institute Genome Sequencing Center for Infectious Disease"/>
            <person name="Wu L."/>
            <person name="Ma J."/>
        </authorList>
    </citation>
    <scope>NUCLEOTIDE SEQUENCE [LARGE SCALE GENOMIC DNA]</scope>
    <source>
        <strain evidence="9">KCTC 12848</strain>
    </source>
</reference>
<dbReference type="SUPFAM" id="SSF47336">
    <property type="entry name" value="ACP-like"/>
    <property type="match status" value="2"/>
</dbReference>
<keyword evidence="9" id="KW-1185">Reference proteome</keyword>
<evidence type="ECO:0000256" key="5">
    <source>
        <dbReference type="ARBA" id="ARBA00023002"/>
    </source>
</evidence>
<dbReference type="PANTHER" id="PTHR45527:SF10">
    <property type="entry name" value="PYOCHELIN SYNTHASE PCHF"/>
    <property type="match status" value="1"/>
</dbReference>
<evidence type="ECO:0000256" key="6">
    <source>
        <dbReference type="SAM" id="MobiDB-lite"/>
    </source>
</evidence>
<dbReference type="InterPro" id="IPR001242">
    <property type="entry name" value="Condensation_dom"/>
</dbReference>
<evidence type="ECO:0000313" key="9">
    <source>
        <dbReference type="Proteomes" id="UP001597425"/>
    </source>
</evidence>
<dbReference type="InterPro" id="IPR045851">
    <property type="entry name" value="AMP-bd_C_sf"/>
</dbReference>
<keyword evidence="5" id="KW-0560">Oxidoreductase</keyword>
<evidence type="ECO:0000259" key="7">
    <source>
        <dbReference type="PROSITE" id="PS50075"/>
    </source>
</evidence>
<dbReference type="InterPro" id="IPR003819">
    <property type="entry name" value="TauD/TfdA-like"/>
</dbReference>
<dbReference type="Gene3D" id="3.30.559.30">
    <property type="entry name" value="Nonribosomal peptide synthetase, condensation domain"/>
    <property type="match status" value="3"/>
</dbReference>
<dbReference type="Pfam" id="PF02668">
    <property type="entry name" value="TauD"/>
    <property type="match status" value="1"/>
</dbReference>
<evidence type="ECO:0000256" key="2">
    <source>
        <dbReference type="ARBA" id="ARBA00022450"/>
    </source>
</evidence>
<gene>
    <name evidence="8" type="ORF">ACFSKX_13745</name>
</gene>
<dbReference type="CDD" id="cd05930">
    <property type="entry name" value="A_NRPS"/>
    <property type="match status" value="1"/>
</dbReference>
<feature type="region of interest" description="Disordered" evidence="6">
    <location>
        <begin position="2512"/>
        <end position="2532"/>
    </location>
</feature>
<dbReference type="InterPro" id="IPR023213">
    <property type="entry name" value="CAT-like_dom_sf"/>
</dbReference>
<feature type="domain" description="Carrier" evidence="7">
    <location>
        <begin position="990"/>
        <end position="1065"/>
    </location>
</feature>
<dbReference type="Pfam" id="PF00668">
    <property type="entry name" value="Condensation"/>
    <property type="match status" value="3"/>
</dbReference>
<dbReference type="InterPro" id="IPR042098">
    <property type="entry name" value="TauD-like_sf"/>
</dbReference>
<dbReference type="CDD" id="cd19535">
    <property type="entry name" value="Cyc_NRPS"/>
    <property type="match status" value="1"/>
</dbReference>
<sequence length="3347" mass="369226">MDSSDTSTPTLSPKQRLAAELRQRRERRADAGASIQASERTHYRLSPQQRRLWFLEQVDGPNSAYTMATALHLRGCLDTPSLARAVRDLCRRHRVLDSIVELVDGEPMQRPLDRSPALRVIDLAGLPEKVSARALEAIKHQVIAHPFRMDRDGFLRADMVVTASDESILLLTMHHVAADGWSLNLLVRDLLTLYQAGIDSEIAQLPPLQIQYGDYAEWLHGRKNLQESDVLYWKARLEGAPPLLELPCDRSRPAVPTRAGECVVDRFPAKLRDRVQAFASDREVTVFAVLTAAFGALMARLAGCEEVVLGTPLANRDRAELAQMIGFFANSVPLRLRTRPGQDAATLVRDTQATLLEALDHASAPLEAVVESLALPRSLAHAPIFQVMFGLNNATELPDTVELPQLSASIEPLPVAGAKFDLSVSYNETGSGLVGYWEFSRDLFDRGTIEAFRRRYLMLIDRMLDMPECPVLELPLVAEEEGGRLREWSCGPVAPSVVHPLADFSACVKARPDSIAVTAGDNCLSYAQLDRSARRIASGLRRQGSGPGRTVAVILERDQWLPAMLLAVWMTGAAYVPIDPRLPARRVGAIVEDSGACALIASRPFADMPDPITIDTLSDTAPLPGYSEKGQTQLAPAYVIYTSGTTGKPKGVVVDFAALANLLAWHAGEFSLDSSSRASVLAGVGFDALGWELWPNLLHGGGVEMVDQQTLEMPSHLVAFLAERCITHCFMPTPLAELVGARLDRVRHLQTLLVGGDRLSRLRDGTPYRLVNNYGPTEATVVSTSGDVDAGQGRAPSIGRPIAGLSAHVLDAAMGPQPVGVVGELYVGGIGLAQCYLAQPELTAKSFLPDPFAGIPGARLYRTGDLVRWRSDGSMEFVGRADTQIKLRGFRIEAGEIESQLMAVPSVAQASVRLLTDPVGQRQLVAYFAGDQGTSTEALRQHLEASLPDYMLPSLFMQLDEMPLTANGKLDYDRFPEPLWSSRGREEQTPPKGVTEVAVAELWSELLGVSGIGREDTFFELGGHSMLAAKMLDITRERFGTAPSLKDLWAHPAVAAFAAHIDKLAQSGKSARDEDALPRIAHDAARRYEPFPLTDIQQAYWLGRSDAFEIGNVAAHAYSEHELHAGEFSIELFEDAVNRLIDRHDVLRMIVQDDGLQRTLRGPGRYLVPFRDLRELDPAAREAALLTTREEMSHHVFDPKRWPLFDLRVDRIAADHYRLYWSFDGLVLDGFSQQILVGELMTLLFEPNASLPPLSINFRDYVVGLEALRKTDAYRRSEAYWMEQLETFPGAPELPLAMDPSRVRFPRFVRREFCLPAAQWKEIKRVAGEWGITASGVLLRAFADVLQCWSKTPDFALNLTTFNRLPLHPEVDRLLGDFTSLTLLRTEFISGVGFGERAQALQQRLWDDLEHRYFDGTELIRELRRHRGDSVGMPIVFSSMLGMEMDSAPADPNSRQDEAATQRGFAVSQTSQVWIDHQVSELDGALYTAWDVVDALFPTGMLDAMLDTYRGLLERLATERAAWTEVSSLPLPPAQRVARRAANSTSAPWTGTLLHAGLEARAACAPEALAVWSSARQLSYGQLRKLARHYGHALRSAGAQPGELVGVVMRKGWEQVVAVQAVLESGAAYLPIDADLPAARIEQLLDLGEVKRVLTQPGPEAEVAWPGTPRRWVVNADALAAEELPALSPVQTLETLAYVIFTSGSTGRPKGVMIDHRGSRNTIDSINAMLEVGSDDRVLAVSSLSFDLSVYDLFGLLSAGGTVVIPDVELEKDPAHWSRLLSSAGVTVWNTVPALMQLLVEYHEQRELPLSDTLREVMLSGDWIPVGLPDRIKALAPQVRVRSLGGATEASIWSIHYLIDRVDPAWTSIPYGYPLANQSYQVLKEDLSPCPDWVPGDLYIGGIGLAQGYWRDAEKTAASFVTVAGERLYRTGDLGRYLPDGSIEFLGREDSQVKVQGYRVELGEIEVALLRQPLVREAVVAALGEAAHHKRLVGYVVLESGPGGGPAPAEQALFKLSRPGLRVVADAGIDLPRPADALGLSWALPQGGGQAPGFSALANWLGALRATPVEEAPLPKYFYPSSGSLNPIRAYLEVGEGLAELPRGVYYYDPVDHRLQRIGDGGAAGMRLHLVAAQQAVEPLYGAEGVQLCQLEAGYVLALLQLAAPVQGIDVRVVETDAPEAERLGLEETEQLLTSLTLAATQVRPADLQLELFERQSYRRFAGRELTTDQFEALLSALESPAGLTWYAQATPGSVEGLRAGYYLLEPATGRCRLLEASDEVPRERYAGAAGAAYAQNALAIYAVGTPEPGLRLASGMQGQRLSVAGVKEAVGVCPIGGFKAPGLAQRLGAEDGAEVVHSWLLGAIDVEQTRRWEQEPAPASPMEQLREALAETLPGYMVPSTLVPLERIPLTPNGKVDRRALPAPAEPLQRRQLRPPRTRLEETLVAIWREVLGLEEVGIDDHFFEIGGDSVHLVQMQTRLRSSLGADVSLRELYAHPELAELAVQLERRTAVPQRTSAGPETGTVPLRRSRHLPVKGPHPLSAAQYRIWFADRIEGSNVLFNFPSLLHFESVVGVDMLRPVFETVIRRHLVLTARFEEEDGQPFQYFEPDLVVRIPVIDLESLPDDCTAAELERLRIEESRRTFNLSTGPLFHIQQVRCGPSQSQLFLNKHHIVSDGWSGAIFIRELLECFAAAANDRPANLPPLEIQYSDFVYWQQERLAMPGAAESLAWWQRRLADLPTLRLPLDRARQTRRDNRGLTVSRMIDGSLVESLRAIGQKVGGTLFAVLLAAFKLLLSRYDGRQDIVVGTSAASRPSPELEQLVGLFVNQLALRTSLEGNPSFSELVRRVSQTTTDALAHQEVPFDRVVAAAAPSREPGLSPLFQVLFLLNNMPKQELGEVAGVSVRSQQIHSGAARFDLSLTLEEQADGFRAEFEYRSDIFDDSTGQTLADRYLAVLARAADAADRPIADIEIHTDAEREERADLMRRHKTGSQRFRSARRQAIDIGKLQLVQESMLDGYPDFPLVFSPATSGVELTEWAASERESIEKKLHRHGALLFRGFGIDSVERFERFALSVCPDLVGDYGDLPKEVNSRRVYKSTPYPEDKTILFHNESSHTHRWPMKQFFGCIQAAQKGGETPLVDCRELYRKLDPSIANKLASQGLLYVRNFIEGLDVSWQDFFRTDDRAAVEAQLRSLGTEFVWTGENNLRIRQPAQAITRHPGTGEPVFFNQIQLHHVGYMTSSERDALRELFAEEDLPRNVYYGDGSEIETEVTEAIDRLYRENAVAFPWQQGDVLMVDNMLVAHGRYPFSGPRKVIVAMGEMTNASDLAHLDREAEESGCAYDN</sequence>
<dbReference type="InterPro" id="IPR042099">
    <property type="entry name" value="ANL_N_sf"/>
</dbReference>
<dbReference type="InterPro" id="IPR010071">
    <property type="entry name" value="AA_adenyl_dom"/>
</dbReference>
<dbReference type="InterPro" id="IPR025110">
    <property type="entry name" value="AMP-bd_C"/>
</dbReference>
<keyword evidence="3" id="KW-0597">Phosphoprotein</keyword>
<feature type="compositionally biased region" description="Low complexity" evidence="6">
    <location>
        <begin position="1"/>
        <end position="16"/>
    </location>
</feature>
<dbReference type="Gene3D" id="3.30.300.30">
    <property type="match status" value="3"/>
</dbReference>
<dbReference type="SMART" id="SM00823">
    <property type="entry name" value="PKS_PP"/>
    <property type="match status" value="2"/>
</dbReference>
<dbReference type="InterPro" id="IPR020845">
    <property type="entry name" value="AMP-binding_CS"/>
</dbReference>
<feature type="region of interest" description="Disordered" evidence="6">
    <location>
        <begin position="1"/>
        <end position="41"/>
    </location>
</feature>
<dbReference type="Pfam" id="PF00550">
    <property type="entry name" value="PP-binding"/>
    <property type="match status" value="2"/>
</dbReference>
<dbReference type="Gene3D" id="3.60.130.10">
    <property type="entry name" value="Clavaminate synthase-like"/>
    <property type="match status" value="1"/>
</dbReference>
<dbReference type="InterPro" id="IPR000415">
    <property type="entry name" value="Nitroreductase-like"/>
</dbReference>
<dbReference type="RefSeq" id="WP_265723206.1">
    <property type="nucleotide sequence ID" value="NZ_JAPIVK010000041.1"/>
</dbReference>
<dbReference type="InterPro" id="IPR000873">
    <property type="entry name" value="AMP-dep_synth/lig_dom"/>
</dbReference>
<feature type="domain" description="Carrier" evidence="7">
    <location>
        <begin position="2436"/>
        <end position="2511"/>
    </location>
</feature>
<protein>
    <submittedName>
        <fullName evidence="8">Non-ribosomal peptide synthetase</fullName>
    </submittedName>
</protein>
<dbReference type="CDD" id="cd12114">
    <property type="entry name" value="A_NRPS_TlmIV_like"/>
    <property type="match status" value="1"/>
</dbReference>
<comment type="pathway">
    <text evidence="1">Siderophore biosynthesis.</text>
</comment>
<organism evidence="8 9">
    <name type="scientific">Microbulbifer halophilus</name>
    <dbReference type="NCBI Taxonomy" id="453963"/>
    <lineage>
        <taxon>Bacteria</taxon>
        <taxon>Pseudomonadati</taxon>
        <taxon>Pseudomonadota</taxon>
        <taxon>Gammaproteobacteria</taxon>
        <taxon>Cellvibrionales</taxon>
        <taxon>Microbulbiferaceae</taxon>
        <taxon>Microbulbifer</taxon>
    </lineage>
</organism>
<accession>A0ABW5EHJ1</accession>
<dbReference type="Gene3D" id="3.40.50.980">
    <property type="match status" value="2"/>
</dbReference>
<keyword evidence="4" id="KW-0436">Ligase</keyword>
<dbReference type="Gene3D" id="3.40.50.12780">
    <property type="entry name" value="N-terminal domain of ligase-like"/>
    <property type="match status" value="1"/>
</dbReference>
<dbReference type="PROSITE" id="PS50075">
    <property type="entry name" value="CARRIER"/>
    <property type="match status" value="2"/>
</dbReference>
<dbReference type="InterPro" id="IPR036736">
    <property type="entry name" value="ACP-like_sf"/>
</dbReference>
<dbReference type="SUPFAM" id="SSF52777">
    <property type="entry name" value="CoA-dependent acyltransferases"/>
    <property type="match status" value="6"/>
</dbReference>
<dbReference type="Proteomes" id="UP001597425">
    <property type="component" value="Unassembled WGS sequence"/>
</dbReference>
<evidence type="ECO:0000256" key="3">
    <source>
        <dbReference type="ARBA" id="ARBA00022553"/>
    </source>
</evidence>
<comment type="caution">
    <text evidence="8">The sequence shown here is derived from an EMBL/GenBank/DDBJ whole genome shotgun (WGS) entry which is preliminary data.</text>
</comment>
<dbReference type="InterPro" id="IPR057737">
    <property type="entry name" value="Condensation_MtbB-like"/>
</dbReference>
<dbReference type="NCBIfam" id="TIGR01733">
    <property type="entry name" value="AA-adenyl-dom"/>
    <property type="match status" value="2"/>
</dbReference>
<dbReference type="Gene3D" id="3.40.109.10">
    <property type="entry name" value="NADH Oxidase"/>
    <property type="match status" value="2"/>
</dbReference>
<dbReference type="EMBL" id="JBHUJD010000018">
    <property type="protein sequence ID" value="MFD2311485.1"/>
    <property type="molecule type" value="Genomic_DNA"/>
</dbReference>
<dbReference type="SUPFAM" id="SSF51197">
    <property type="entry name" value="Clavaminate synthase-like"/>
    <property type="match status" value="1"/>
</dbReference>
<proteinExistence type="predicted"/>
<dbReference type="Gene3D" id="2.30.38.10">
    <property type="entry name" value="Luciferase, Domain 3"/>
    <property type="match status" value="1"/>
</dbReference>
<dbReference type="CDD" id="cd02142">
    <property type="entry name" value="McbC_SagB-like_oxidoreductase"/>
    <property type="match status" value="1"/>
</dbReference>
<evidence type="ECO:0000256" key="4">
    <source>
        <dbReference type="ARBA" id="ARBA00022598"/>
    </source>
</evidence>
<evidence type="ECO:0000313" key="8">
    <source>
        <dbReference type="EMBL" id="MFD2311485.1"/>
    </source>
</evidence>
<dbReference type="SUPFAM" id="SSF55469">
    <property type="entry name" value="FMN-dependent nitroreductase-like"/>
    <property type="match status" value="1"/>
</dbReference>
<dbReference type="Pfam" id="PF00501">
    <property type="entry name" value="AMP-binding"/>
    <property type="match status" value="2"/>
</dbReference>
<dbReference type="PANTHER" id="PTHR45527">
    <property type="entry name" value="NONRIBOSOMAL PEPTIDE SYNTHETASE"/>
    <property type="match status" value="1"/>
</dbReference>
<name>A0ABW5EHJ1_9GAMM</name>
<dbReference type="CDD" id="cd19531">
    <property type="entry name" value="LCL_NRPS-like"/>
    <property type="match status" value="2"/>
</dbReference>
<dbReference type="SUPFAM" id="SSF56801">
    <property type="entry name" value="Acetyl-CoA synthetase-like"/>
    <property type="match status" value="2"/>
</dbReference>
<dbReference type="Pfam" id="PF13193">
    <property type="entry name" value="AMP-binding_C"/>
    <property type="match status" value="1"/>
</dbReference>
<dbReference type="Gene3D" id="1.10.1200.10">
    <property type="entry name" value="ACP-like"/>
    <property type="match status" value="2"/>
</dbReference>
<keyword evidence="2" id="KW-0596">Phosphopantetheine</keyword>